<dbReference type="Pfam" id="PF05225">
    <property type="entry name" value="HTH_psq"/>
    <property type="match status" value="1"/>
</dbReference>
<proteinExistence type="predicted"/>
<dbReference type="RefSeq" id="XP_013326015.1">
    <property type="nucleotide sequence ID" value="XM_013470561.1"/>
</dbReference>
<comment type="caution">
    <text evidence="2">The sequence shown here is derived from an EMBL/GenBank/DDBJ whole genome shotgun (WGS) entry which is preliminary data.</text>
</comment>
<dbReference type="OrthoDB" id="3796492at2759"/>
<reference evidence="2 3" key="1">
    <citation type="submission" date="2015-04" db="EMBL/GenBank/DDBJ databases">
        <authorList>
            <person name="Heijne W.H."/>
            <person name="Fedorova N.D."/>
            <person name="Nierman W.C."/>
            <person name="Vollebregt A.W."/>
            <person name="Zhao Z."/>
            <person name="Wu L."/>
            <person name="Kumar M."/>
            <person name="Stam H."/>
            <person name="van den Berg M.A."/>
            <person name="Pel H.J."/>
        </authorList>
    </citation>
    <scope>NUCLEOTIDE SEQUENCE [LARGE SCALE GENOMIC DNA]</scope>
    <source>
        <strain evidence="2 3">CBS 393.64</strain>
    </source>
</reference>
<gene>
    <name evidence="2" type="ORF">T310_6625</name>
</gene>
<dbReference type="InterPro" id="IPR007889">
    <property type="entry name" value="HTH_Psq"/>
</dbReference>
<dbReference type="InterPro" id="IPR009057">
    <property type="entry name" value="Homeodomain-like_sf"/>
</dbReference>
<dbReference type="Gene3D" id="1.10.10.60">
    <property type="entry name" value="Homeodomain-like"/>
    <property type="match status" value="1"/>
</dbReference>
<dbReference type="SUPFAM" id="SSF46689">
    <property type="entry name" value="Homeodomain-like"/>
    <property type="match status" value="1"/>
</dbReference>
<keyword evidence="3" id="KW-1185">Reference proteome</keyword>
<evidence type="ECO:0000259" key="1">
    <source>
        <dbReference type="Pfam" id="PF05225"/>
    </source>
</evidence>
<dbReference type="GeneID" id="25318922"/>
<evidence type="ECO:0000313" key="2">
    <source>
        <dbReference type="EMBL" id="KKA19403.1"/>
    </source>
</evidence>
<dbReference type="STRING" id="1408163.A0A0F4YP45"/>
<accession>A0A0F4YP45</accession>
<name>A0A0F4YP45_RASE3</name>
<dbReference type="Proteomes" id="UP000053958">
    <property type="component" value="Unassembled WGS sequence"/>
</dbReference>
<feature type="non-terminal residue" evidence="2">
    <location>
        <position position="143"/>
    </location>
</feature>
<organism evidence="2 3">
    <name type="scientific">Rasamsonia emersonii (strain ATCC 16479 / CBS 393.64 / IMI 116815)</name>
    <dbReference type="NCBI Taxonomy" id="1408163"/>
    <lineage>
        <taxon>Eukaryota</taxon>
        <taxon>Fungi</taxon>
        <taxon>Dikarya</taxon>
        <taxon>Ascomycota</taxon>
        <taxon>Pezizomycotina</taxon>
        <taxon>Eurotiomycetes</taxon>
        <taxon>Eurotiomycetidae</taxon>
        <taxon>Eurotiales</taxon>
        <taxon>Trichocomaceae</taxon>
        <taxon>Rasamsonia</taxon>
    </lineage>
</organism>
<feature type="non-terminal residue" evidence="2">
    <location>
        <position position="1"/>
    </location>
</feature>
<evidence type="ECO:0000313" key="3">
    <source>
        <dbReference type="Proteomes" id="UP000053958"/>
    </source>
</evidence>
<sequence length="143" mass="16018">TSANDVRRAINNVGKASPSLRRMWGHCISWGDDCQYGVIWGMGYSNEILINVIHHRAGHTTELVSHNTNTEFLTITTTTTHHHLMADISREERLQLALQAYKKGQFPSIRKAADAFDVPKSTLITRVSGTTSRKDSIANCRKL</sequence>
<protein>
    <recommendedName>
        <fullName evidence="1">HTH psq-type domain-containing protein</fullName>
    </recommendedName>
</protein>
<dbReference type="GO" id="GO:0003677">
    <property type="term" value="F:DNA binding"/>
    <property type="evidence" value="ECO:0007669"/>
    <property type="project" value="InterPro"/>
</dbReference>
<feature type="domain" description="HTH psq-type" evidence="1">
    <location>
        <begin position="91"/>
        <end position="134"/>
    </location>
</feature>
<dbReference type="AlphaFoldDB" id="A0A0F4YP45"/>
<dbReference type="EMBL" id="LASV01000352">
    <property type="protein sequence ID" value="KKA19403.1"/>
    <property type="molecule type" value="Genomic_DNA"/>
</dbReference>